<evidence type="ECO:0000256" key="3">
    <source>
        <dbReference type="PROSITE-ProRule" id="PRU00169"/>
    </source>
</evidence>
<organism evidence="6 7">
    <name type="scientific">Muricoccus vinaceus</name>
    <dbReference type="NCBI Taxonomy" id="424704"/>
    <lineage>
        <taxon>Bacteria</taxon>
        <taxon>Pseudomonadati</taxon>
        <taxon>Pseudomonadota</taxon>
        <taxon>Alphaproteobacteria</taxon>
        <taxon>Acetobacterales</taxon>
        <taxon>Roseomonadaceae</taxon>
        <taxon>Muricoccus</taxon>
    </lineage>
</organism>
<dbReference type="InterPro" id="IPR016032">
    <property type="entry name" value="Sig_transdc_resp-reg_C-effctor"/>
</dbReference>
<dbReference type="PANTHER" id="PTHR45566:SF1">
    <property type="entry name" value="HTH-TYPE TRANSCRIPTIONAL REGULATOR YHJB-RELATED"/>
    <property type="match status" value="1"/>
</dbReference>
<dbReference type="SMART" id="SM00421">
    <property type="entry name" value="HTH_LUXR"/>
    <property type="match status" value="1"/>
</dbReference>
<dbReference type="Pfam" id="PF00072">
    <property type="entry name" value="Response_reg"/>
    <property type="match status" value="1"/>
</dbReference>
<feature type="modified residue" description="4-aspartylphosphate" evidence="3">
    <location>
        <position position="60"/>
    </location>
</feature>
<evidence type="ECO:0000259" key="5">
    <source>
        <dbReference type="PROSITE" id="PS50110"/>
    </source>
</evidence>
<evidence type="ECO:0000256" key="2">
    <source>
        <dbReference type="ARBA" id="ARBA00023125"/>
    </source>
</evidence>
<keyword evidence="2" id="KW-0238">DNA-binding</keyword>
<dbReference type="InterPro" id="IPR000792">
    <property type="entry name" value="Tscrpt_reg_LuxR_C"/>
</dbReference>
<protein>
    <submittedName>
        <fullName evidence="6">Response regulator</fullName>
    </submittedName>
</protein>
<dbReference type="SMART" id="SM00448">
    <property type="entry name" value="REC"/>
    <property type="match status" value="1"/>
</dbReference>
<dbReference type="CDD" id="cd06170">
    <property type="entry name" value="LuxR_C_like"/>
    <property type="match status" value="1"/>
</dbReference>
<dbReference type="RefSeq" id="WP_377050996.1">
    <property type="nucleotide sequence ID" value="NZ_JBHLVZ010000033.1"/>
</dbReference>
<dbReference type="InterPro" id="IPR058245">
    <property type="entry name" value="NreC/VraR/RcsB-like_REC"/>
</dbReference>
<dbReference type="PRINTS" id="PR00038">
    <property type="entry name" value="HTHLUXR"/>
</dbReference>
<gene>
    <name evidence="6" type="ORF">ACFFIC_13170</name>
</gene>
<dbReference type="EMBL" id="JBHLVZ010000033">
    <property type="protein sequence ID" value="MFC0386486.1"/>
    <property type="molecule type" value="Genomic_DNA"/>
</dbReference>
<dbReference type="Gene3D" id="1.10.10.10">
    <property type="entry name" value="Winged helix-like DNA-binding domain superfamily/Winged helix DNA-binding domain"/>
    <property type="match status" value="1"/>
</dbReference>
<feature type="domain" description="Response regulatory" evidence="5">
    <location>
        <begin position="8"/>
        <end position="125"/>
    </location>
</feature>
<dbReference type="Gene3D" id="3.40.50.2300">
    <property type="match status" value="1"/>
</dbReference>
<proteinExistence type="predicted"/>
<name>A0ABV6ISP7_9PROT</name>
<reference evidence="6 7" key="1">
    <citation type="submission" date="2024-09" db="EMBL/GenBank/DDBJ databases">
        <authorList>
            <person name="Sun Q."/>
            <person name="Mori K."/>
        </authorList>
    </citation>
    <scope>NUCLEOTIDE SEQUENCE [LARGE SCALE GENOMIC DNA]</scope>
    <source>
        <strain evidence="6 7">CCM 7468</strain>
    </source>
</reference>
<dbReference type="Proteomes" id="UP001589789">
    <property type="component" value="Unassembled WGS sequence"/>
</dbReference>
<keyword evidence="7" id="KW-1185">Reference proteome</keyword>
<evidence type="ECO:0000256" key="1">
    <source>
        <dbReference type="ARBA" id="ARBA00022553"/>
    </source>
</evidence>
<dbReference type="SUPFAM" id="SSF52172">
    <property type="entry name" value="CheY-like"/>
    <property type="match status" value="1"/>
</dbReference>
<feature type="domain" description="HTH luxR-type" evidence="4">
    <location>
        <begin position="161"/>
        <end position="226"/>
    </location>
</feature>
<dbReference type="CDD" id="cd17535">
    <property type="entry name" value="REC_NarL-like"/>
    <property type="match status" value="1"/>
</dbReference>
<comment type="caution">
    <text evidence="6">The sequence shown here is derived from an EMBL/GenBank/DDBJ whole genome shotgun (WGS) entry which is preliminary data.</text>
</comment>
<evidence type="ECO:0000313" key="6">
    <source>
        <dbReference type="EMBL" id="MFC0386486.1"/>
    </source>
</evidence>
<evidence type="ECO:0000259" key="4">
    <source>
        <dbReference type="PROSITE" id="PS50043"/>
    </source>
</evidence>
<dbReference type="InterPro" id="IPR051015">
    <property type="entry name" value="EvgA-like"/>
</dbReference>
<dbReference type="PROSITE" id="PS50110">
    <property type="entry name" value="RESPONSE_REGULATORY"/>
    <property type="match status" value="1"/>
</dbReference>
<dbReference type="SUPFAM" id="SSF46894">
    <property type="entry name" value="C-terminal effector domain of the bipartite response regulators"/>
    <property type="match status" value="1"/>
</dbReference>
<dbReference type="InterPro" id="IPR036388">
    <property type="entry name" value="WH-like_DNA-bd_sf"/>
</dbReference>
<dbReference type="PROSITE" id="PS50043">
    <property type="entry name" value="HTH_LUXR_2"/>
    <property type="match status" value="1"/>
</dbReference>
<sequence length="234" mass="24833">MSRDRRLLGLVADDHEMFRAAFAELLRKEFDFFLVAEAGSLEQTLEELHANPAIGLAFIDLTMPGMNGLVSLEAIRAAHPGVQVVVVSGSERREDILMALNAGVHGYIPKALGIKAIAMAVATVLGGNIFVPTALTIRPALPVPAPILAAAPPTGVAIAAQMAGGVKLSARQREVITLLAQGKSNKEIARDLKLSEGTVKVHLNALFRALGAHNRVGAVAAMDRVFARERRVEA</sequence>
<dbReference type="InterPro" id="IPR011006">
    <property type="entry name" value="CheY-like_superfamily"/>
</dbReference>
<dbReference type="PANTHER" id="PTHR45566">
    <property type="entry name" value="HTH-TYPE TRANSCRIPTIONAL REGULATOR YHJB-RELATED"/>
    <property type="match status" value="1"/>
</dbReference>
<dbReference type="Pfam" id="PF00196">
    <property type="entry name" value="GerE"/>
    <property type="match status" value="1"/>
</dbReference>
<evidence type="ECO:0000313" key="7">
    <source>
        <dbReference type="Proteomes" id="UP001589789"/>
    </source>
</evidence>
<accession>A0ABV6ISP7</accession>
<keyword evidence="1 3" id="KW-0597">Phosphoprotein</keyword>
<dbReference type="InterPro" id="IPR001789">
    <property type="entry name" value="Sig_transdc_resp-reg_receiver"/>
</dbReference>